<dbReference type="PROSITE" id="PS01305">
    <property type="entry name" value="MOAA_NIFB_PQQE"/>
    <property type="match status" value="1"/>
</dbReference>
<dbReference type="PANTHER" id="PTHR22960">
    <property type="entry name" value="MOLYBDOPTERIN COFACTOR SYNTHESIS PROTEIN A"/>
    <property type="match status" value="1"/>
</dbReference>
<feature type="binding site" evidence="12">
    <location>
        <position position="266"/>
    </location>
    <ligand>
        <name>[4Fe-4S] cluster</name>
        <dbReference type="ChEBI" id="CHEBI:49883"/>
        <label>2</label>
        <note>4Fe-4S-substrate</note>
    </ligand>
</feature>
<dbReference type="NCBIfam" id="TIGR02666">
    <property type="entry name" value="moaA"/>
    <property type="match status" value="1"/>
</dbReference>
<evidence type="ECO:0000256" key="3">
    <source>
        <dbReference type="ARBA" id="ARBA00022691"/>
    </source>
</evidence>
<dbReference type="InterPro" id="IPR058240">
    <property type="entry name" value="rSAM_sf"/>
</dbReference>
<keyword evidence="4 12" id="KW-0479">Metal-binding</keyword>
<dbReference type="CDD" id="cd01335">
    <property type="entry name" value="Radical_SAM"/>
    <property type="match status" value="1"/>
</dbReference>
<keyword evidence="2 12" id="KW-0004">4Fe-4S</keyword>
<comment type="similarity">
    <text evidence="12">Belongs to the radical SAM superfamily. MoaA family.</text>
</comment>
<sequence>MTSMTSNDGRLIDSFGRVHNNLRISVTDRCNIRCVYCMPETVEFMPRASLLSFEEIERFVRVAASLGIDKIRLTGGEPLVRHDLPLLVDRIAAIPGIKDIGLTTNGLLLAPMAGELWDAGLRRINVSLDTMDPAKFLELTRRTGFEQVIEGIHAAKAVGFHPVKINAIAIKGVTEEDTVPLARFARAHDLELRFIEYMPLDVANHWERDKVLLAAEILDLLTQGIGPLQPAPNQDPRAPAVDYDYEDGKGRVGLIASVSRPFCMSCNRIRLTADGKLRNCLFALEESDIRALLRGNATDAAIARVLRESVAGKWEGHEINTSRFIKPERLMHSIGG</sequence>
<dbReference type="PANTHER" id="PTHR22960:SF0">
    <property type="entry name" value="MOLYBDENUM COFACTOR BIOSYNTHESIS PROTEIN 1"/>
    <property type="match status" value="1"/>
</dbReference>
<comment type="function">
    <text evidence="12">Catalyzes the cyclization of GTP to (8S)-3',8-cyclo-7,8-dihydroguanosine 5'-triphosphate.</text>
</comment>
<dbReference type="SFLD" id="SFLDG01386">
    <property type="entry name" value="main_SPASM_domain-containing"/>
    <property type="match status" value="1"/>
</dbReference>
<dbReference type="EMBL" id="CP003364">
    <property type="protein sequence ID" value="AGA27950.1"/>
    <property type="molecule type" value="Genomic_DNA"/>
</dbReference>
<gene>
    <name evidence="12" type="primary">moaA</name>
    <name evidence="14" type="ordered locus">Sinac_3711</name>
</gene>
<name>L0DGH4_SINAD</name>
<feature type="binding site" evidence="12">
    <location>
        <position position="280"/>
    </location>
    <ligand>
        <name>[4Fe-4S] cluster</name>
        <dbReference type="ChEBI" id="CHEBI:49883"/>
        <label>2</label>
        <note>4Fe-4S-substrate</note>
    </ligand>
</feature>
<evidence type="ECO:0000256" key="5">
    <source>
        <dbReference type="ARBA" id="ARBA00022741"/>
    </source>
</evidence>
<dbReference type="SFLD" id="SFLDS00029">
    <property type="entry name" value="Radical_SAM"/>
    <property type="match status" value="1"/>
</dbReference>
<organism evidence="14 15">
    <name type="scientific">Singulisphaera acidiphila (strain ATCC BAA-1392 / DSM 18658 / VKM B-2454 / MOB10)</name>
    <dbReference type="NCBI Taxonomy" id="886293"/>
    <lineage>
        <taxon>Bacteria</taxon>
        <taxon>Pseudomonadati</taxon>
        <taxon>Planctomycetota</taxon>
        <taxon>Planctomycetia</taxon>
        <taxon>Isosphaerales</taxon>
        <taxon>Isosphaeraceae</taxon>
        <taxon>Singulisphaera</taxon>
    </lineage>
</organism>
<evidence type="ECO:0000256" key="2">
    <source>
        <dbReference type="ARBA" id="ARBA00022485"/>
    </source>
</evidence>
<evidence type="ECO:0000256" key="6">
    <source>
        <dbReference type="ARBA" id="ARBA00023004"/>
    </source>
</evidence>
<dbReference type="InterPro" id="IPR013483">
    <property type="entry name" value="MoaA"/>
</dbReference>
<dbReference type="SFLD" id="SFLDG01383">
    <property type="entry name" value="cyclic_pyranopterin_phosphate"/>
    <property type="match status" value="1"/>
</dbReference>
<dbReference type="InterPro" id="IPR000385">
    <property type="entry name" value="MoaA_NifB_PqqE_Fe-S-bd_CS"/>
</dbReference>
<comment type="subunit">
    <text evidence="12">Monomer and homodimer.</text>
</comment>
<feature type="binding site" evidence="12">
    <location>
        <position position="37"/>
    </location>
    <ligand>
        <name>[4Fe-4S] cluster</name>
        <dbReference type="ChEBI" id="CHEBI:49883"/>
        <label>1</label>
        <note>4Fe-4S-S-AdoMet</note>
    </ligand>
</feature>
<evidence type="ECO:0000256" key="9">
    <source>
        <dbReference type="ARBA" id="ARBA00023150"/>
    </source>
</evidence>
<feature type="binding site" evidence="12">
    <location>
        <position position="36"/>
    </location>
    <ligand>
        <name>S-adenosyl-L-methionine</name>
        <dbReference type="ChEBI" id="CHEBI:59789"/>
    </ligand>
</feature>
<keyword evidence="3 12" id="KW-0949">S-adenosyl-L-methionine</keyword>
<dbReference type="UniPathway" id="UPA00344"/>
<keyword evidence="10 12" id="KW-0456">Lyase</keyword>
<feature type="binding site" evidence="12">
    <location>
        <begin position="268"/>
        <end position="270"/>
    </location>
    <ligand>
        <name>GTP</name>
        <dbReference type="ChEBI" id="CHEBI:37565"/>
    </ligand>
</feature>
<feature type="binding site" evidence="12">
    <location>
        <position position="23"/>
    </location>
    <ligand>
        <name>GTP</name>
        <dbReference type="ChEBI" id="CHEBI:37565"/>
    </ligand>
</feature>
<keyword evidence="15" id="KW-1185">Reference proteome</keyword>
<feature type="binding site" evidence="12">
    <location>
        <position position="103"/>
    </location>
    <ligand>
        <name>GTP</name>
        <dbReference type="ChEBI" id="CHEBI:37565"/>
    </ligand>
</feature>
<keyword evidence="6 12" id="KW-0408">Iron</keyword>
<feature type="binding site" evidence="12">
    <location>
        <position position="30"/>
    </location>
    <ligand>
        <name>[4Fe-4S] cluster</name>
        <dbReference type="ChEBI" id="CHEBI:49883"/>
        <label>1</label>
        <note>4Fe-4S-S-AdoMet</note>
    </ligand>
</feature>
<dbReference type="InterPro" id="IPR010505">
    <property type="entry name" value="MoaA_twitch"/>
</dbReference>
<keyword evidence="9 12" id="KW-0501">Molybdenum cofactor biosynthesis</keyword>
<dbReference type="EC" id="4.1.99.22" evidence="1 12"/>
<dbReference type="CDD" id="cd21117">
    <property type="entry name" value="Twitch_MoaA"/>
    <property type="match status" value="1"/>
</dbReference>
<evidence type="ECO:0000259" key="13">
    <source>
        <dbReference type="PROSITE" id="PS51918"/>
    </source>
</evidence>
<dbReference type="GO" id="GO:0046872">
    <property type="term" value="F:metal ion binding"/>
    <property type="evidence" value="ECO:0007669"/>
    <property type="project" value="UniProtKB-KW"/>
</dbReference>
<feature type="binding site" evidence="12">
    <location>
        <position position="127"/>
    </location>
    <ligand>
        <name>S-adenosyl-L-methionine</name>
        <dbReference type="ChEBI" id="CHEBI:59789"/>
    </ligand>
</feature>
<dbReference type="RefSeq" id="WP_015247089.1">
    <property type="nucleotide sequence ID" value="NC_019892.1"/>
</dbReference>
<protein>
    <recommendedName>
        <fullName evidence="1 12">GTP 3',8-cyclase</fullName>
        <ecNumber evidence="1 12">4.1.99.22</ecNumber>
    </recommendedName>
    <alternativeName>
        <fullName evidence="12">Molybdenum cofactor biosynthesis protein A</fullName>
    </alternativeName>
</protein>
<dbReference type="PROSITE" id="PS51918">
    <property type="entry name" value="RADICAL_SAM"/>
    <property type="match status" value="1"/>
</dbReference>
<proteinExistence type="inferred from homology"/>
<evidence type="ECO:0000256" key="8">
    <source>
        <dbReference type="ARBA" id="ARBA00023134"/>
    </source>
</evidence>
<dbReference type="GO" id="GO:0005525">
    <property type="term" value="F:GTP binding"/>
    <property type="evidence" value="ECO:0007669"/>
    <property type="project" value="UniProtKB-UniRule"/>
</dbReference>
<evidence type="ECO:0000256" key="12">
    <source>
        <dbReference type="HAMAP-Rule" id="MF_01225"/>
    </source>
</evidence>
<evidence type="ECO:0000256" key="10">
    <source>
        <dbReference type="ARBA" id="ARBA00023239"/>
    </source>
</evidence>
<dbReference type="GO" id="GO:0061799">
    <property type="term" value="F:cyclic pyranopterin monophosphate synthase activity"/>
    <property type="evidence" value="ECO:0007669"/>
    <property type="project" value="TreeGrafter"/>
</dbReference>
<evidence type="ECO:0000313" key="15">
    <source>
        <dbReference type="Proteomes" id="UP000010798"/>
    </source>
</evidence>
<dbReference type="SUPFAM" id="SSF102114">
    <property type="entry name" value="Radical SAM enzymes"/>
    <property type="match status" value="1"/>
</dbReference>
<dbReference type="AlphaFoldDB" id="L0DGH4"/>
<dbReference type="SMART" id="SM00729">
    <property type="entry name" value="Elp3"/>
    <property type="match status" value="1"/>
</dbReference>
<dbReference type="STRING" id="886293.Sinac_3711"/>
<dbReference type="InterPro" id="IPR040064">
    <property type="entry name" value="MoaA-like"/>
</dbReference>
<feature type="binding site" evidence="12">
    <location>
        <position position="198"/>
    </location>
    <ligand>
        <name>S-adenosyl-L-methionine</name>
        <dbReference type="ChEBI" id="CHEBI:59789"/>
    </ligand>
</feature>
<feature type="binding site" evidence="12">
    <location>
        <position position="164"/>
    </location>
    <ligand>
        <name>GTP</name>
        <dbReference type="ChEBI" id="CHEBI:37565"/>
    </ligand>
</feature>
<dbReference type="InterPro" id="IPR013785">
    <property type="entry name" value="Aldolase_TIM"/>
</dbReference>
<evidence type="ECO:0000256" key="11">
    <source>
        <dbReference type="ARBA" id="ARBA00048697"/>
    </source>
</evidence>
<dbReference type="Pfam" id="PF06463">
    <property type="entry name" value="Mob_synth_C"/>
    <property type="match status" value="1"/>
</dbReference>
<dbReference type="Pfam" id="PF04055">
    <property type="entry name" value="Radical_SAM"/>
    <property type="match status" value="1"/>
</dbReference>
<dbReference type="GO" id="GO:0061798">
    <property type="term" value="F:GTP 3',8'-cyclase activity"/>
    <property type="evidence" value="ECO:0007669"/>
    <property type="project" value="UniProtKB-UniRule"/>
</dbReference>
<dbReference type="HAMAP" id="MF_01225_B">
    <property type="entry name" value="MoaA_B"/>
    <property type="match status" value="1"/>
</dbReference>
<keyword evidence="5 12" id="KW-0547">Nucleotide-binding</keyword>
<keyword evidence="7 12" id="KW-0411">Iron-sulfur</keyword>
<dbReference type="OrthoDB" id="9763993at2"/>
<comment type="cofactor">
    <cofactor evidence="12">
        <name>[4Fe-4S] cluster</name>
        <dbReference type="ChEBI" id="CHEBI:49883"/>
    </cofactor>
    <text evidence="12">Binds 2 [4Fe-4S] clusters. Binds 1 [4Fe-4S] cluster coordinated with 3 cysteines and an exchangeable S-adenosyl-L-methionine and 1 [4Fe-4S] cluster coordinated with 3 cysteines and the GTP-derived substrate.</text>
</comment>
<evidence type="ECO:0000256" key="4">
    <source>
        <dbReference type="ARBA" id="ARBA00022723"/>
    </source>
</evidence>
<reference evidence="14 15" key="1">
    <citation type="submission" date="2012-02" db="EMBL/GenBank/DDBJ databases">
        <title>Complete sequence of chromosome of Singulisphaera acidiphila DSM 18658.</title>
        <authorList>
            <consortium name="US DOE Joint Genome Institute (JGI-PGF)"/>
            <person name="Lucas S."/>
            <person name="Copeland A."/>
            <person name="Lapidus A."/>
            <person name="Glavina del Rio T."/>
            <person name="Dalin E."/>
            <person name="Tice H."/>
            <person name="Bruce D."/>
            <person name="Goodwin L."/>
            <person name="Pitluck S."/>
            <person name="Peters L."/>
            <person name="Ovchinnikova G."/>
            <person name="Chertkov O."/>
            <person name="Kyrpides N."/>
            <person name="Mavromatis K."/>
            <person name="Ivanova N."/>
            <person name="Brettin T."/>
            <person name="Detter J.C."/>
            <person name="Han C."/>
            <person name="Larimer F."/>
            <person name="Land M."/>
            <person name="Hauser L."/>
            <person name="Markowitz V."/>
            <person name="Cheng J.-F."/>
            <person name="Hugenholtz P."/>
            <person name="Woyke T."/>
            <person name="Wu D."/>
            <person name="Tindall B."/>
            <person name="Pomrenke H."/>
            <person name="Brambilla E."/>
            <person name="Klenk H.-P."/>
            <person name="Eisen J.A."/>
        </authorList>
    </citation>
    <scope>NUCLEOTIDE SEQUENCE [LARGE SCALE GENOMIC DNA]</scope>
    <source>
        <strain evidence="15">ATCC BAA-1392 / DSM 18658 / VKM B-2454 / MOB10</strain>
    </source>
</reference>
<dbReference type="HOGENOM" id="CLU_009273_0_1_0"/>
<feature type="binding site" evidence="12">
    <location>
        <position position="34"/>
    </location>
    <ligand>
        <name>[4Fe-4S] cluster</name>
        <dbReference type="ChEBI" id="CHEBI:49883"/>
        <label>1</label>
        <note>4Fe-4S-S-AdoMet</note>
    </ligand>
</feature>
<evidence type="ECO:0000256" key="7">
    <source>
        <dbReference type="ARBA" id="ARBA00023014"/>
    </source>
</evidence>
<dbReference type="InterPro" id="IPR007197">
    <property type="entry name" value="rSAM"/>
</dbReference>
<feature type="domain" description="Radical SAM core" evidence="13">
    <location>
        <begin position="14"/>
        <end position="228"/>
    </location>
</feature>
<dbReference type="GO" id="GO:1904047">
    <property type="term" value="F:S-adenosyl-L-methionine binding"/>
    <property type="evidence" value="ECO:0007669"/>
    <property type="project" value="UniProtKB-UniRule"/>
</dbReference>
<feature type="binding site" evidence="12">
    <location>
        <position position="76"/>
    </location>
    <ligand>
        <name>S-adenosyl-L-methionine</name>
        <dbReference type="ChEBI" id="CHEBI:59789"/>
    </ligand>
</feature>
<feature type="binding site" evidence="12">
    <location>
        <position position="263"/>
    </location>
    <ligand>
        <name>[4Fe-4S] cluster</name>
        <dbReference type="ChEBI" id="CHEBI:49883"/>
        <label>2</label>
        <note>4Fe-4S-substrate</note>
    </ligand>
</feature>
<feature type="binding site" evidence="12">
    <location>
        <position position="72"/>
    </location>
    <ligand>
        <name>GTP</name>
        <dbReference type="ChEBI" id="CHEBI:37565"/>
    </ligand>
</feature>
<dbReference type="GO" id="GO:0051539">
    <property type="term" value="F:4 iron, 4 sulfur cluster binding"/>
    <property type="evidence" value="ECO:0007669"/>
    <property type="project" value="UniProtKB-UniRule"/>
</dbReference>
<accession>L0DGH4</accession>
<dbReference type="Gene3D" id="3.20.20.70">
    <property type="entry name" value="Aldolase class I"/>
    <property type="match status" value="1"/>
</dbReference>
<comment type="pathway">
    <text evidence="12">Cofactor biosynthesis; molybdopterin biosynthesis.</text>
</comment>
<comment type="catalytic activity">
    <reaction evidence="11 12">
        <text>GTP + AH2 + S-adenosyl-L-methionine = (8S)-3',8-cyclo-7,8-dihydroguanosine 5'-triphosphate + 5'-deoxyadenosine + L-methionine + A + H(+)</text>
        <dbReference type="Rhea" id="RHEA:49576"/>
        <dbReference type="ChEBI" id="CHEBI:13193"/>
        <dbReference type="ChEBI" id="CHEBI:15378"/>
        <dbReference type="ChEBI" id="CHEBI:17319"/>
        <dbReference type="ChEBI" id="CHEBI:17499"/>
        <dbReference type="ChEBI" id="CHEBI:37565"/>
        <dbReference type="ChEBI" id="CHEBI:57844"/>
        <dbReference type="ChEBI" id="CHEBI:59789"/>
        <dbReference type="ChEBI" id="CHEBI:131766"/>
        <dbReference type="EC" id="4.1.99.22"/>
    </reaction>
</comment>
<dbReference type="InterPro" id="IPR006638">
    <property type="entry name" value="Elp3/MiaA/NifB-like_rSAM"/>
</dbReference>
<dbReference type="GO" id="GO:0006777">
    <property type="term" value="P:Mo-molybdopterin cofactor biosynthetic process"/>
    <property type="evidence" value="ECO:0007669"/>
    <property type="project" value="UniProtKB-UniRule"/>
</dbReference>
<dbReference type="eggNOG" id="COG2896">
    <property type="taxonomic scope" value="Bacteria"/>
</dbReference>
<dbReference type="Proteomes" id="UP000010798">
    <property type="component" value="Chromosome"/>
</dbReference>
<keyword evidence="8 12" id="KW-0342">GTP-binding</keyword>
<evidence type="ECO:0000256" key="1">
    <source>
        <dbReference type="ARBA" id="ARBA00012167"/>
    </source>
</evidence>
<dbReference type="InterPro" id="IPR050105">
    <property type="entry name" value="MoCo_biosynth_MoaA/MoaC"/>
</dbReference>
<dbReference type="SFLD" id="SFLDG01067">
    <property type="entry name" value="SPASM/twitch_domain_containing"/>
    <property type="match status" value="1"/>
</dbReference>
<dbReference type="KEGG" id="saci:Sinac_3711"/>
<evidence type="ECO:0000313" key="14">
    <source>
        <dbReference type="EMBL" id="AGA27950.1"/>
    </source>
</evidence>